<comment type="caution">
    <text evidence="1">The sequence shown here is derived from an EMBL/GenBank/DDBJ whole genome shotgun (WGS) entry which is preliminary data.</text>
</comment>
<reference evidence="1" key="1">
    <citation type="submission" date="2022-11" db="EMBL/GenBank/DDBJ databases">
        <authorList>
            <person name="Petersen C."/>
        </authorList>
    </citation>
    <scope>NUCLEOTIDE SEQUENCE</scope>
    <source>
        <strain evidence="1">IBT 30761</strain>
    </source>
</reference>
<gene>
    <name evidence="1" type="ORF">N7532_002868</name>
</gene>
<dbReference type="RefSeq" id="XP_056478334.1">
    <property type="nucleotide sequence ID" value="XM_056615362.1"/>
</dbReference>
<sequence length="91" mass="10076">MGPFYNTLLTVPQCKRGTLKVEDTGSSAIPLGPTLSTMNALLDPAWPALTSNGKLFQDRPALQHQQSPNVLVPRKYLSGLLEELIYRRDSH</sequence>
<proteinExistence type="predicted"/>
<reference evidence="1" key="2">
    <citation type="journal article" date="2023" name="IMA Fungus">
        <title>Comparative genomic study of the Penicillium genus elucidates a diverse pangenome and 15 lateral gene transfer events.</title>
        <authorList>
            <person name="Petersen C."/>
            <person name="Sorensen T."/>
            <person name="Nielsen M.R."/>
            <person name="Sondergaard T.E."/>
            <person name="Sorensen J.L."/>
            <person name="Fitzpatrick D.A."/>
            <person name="Frisvad J.C."/>
            <person name="Nielsen K.L."/>
        </authorList>
    </citation>
    <scope>NUCLEOTIDE SEQUENCE</scope>
    <source>
        <strain evidence="1">IBT 30761</strain>
    </source>
</reference>
<name>A0A9W9G1F8_9EURO</name>
<accession>A0A9W9G1F8</accession>
<evidence type="ECO:0000313" key="1">
    <source>
        <dbReference type="EMBL" id="KAJ5110223.1"/>
    </source>
</evidence>
<dbReference type="Proteomes" id="UP001149074">
    <property type="component" value="Unassembled WGS sequence"/>
</dbReference>
<dbReference type="AlphaFoldDB" id="A0A9W9G1F8"/>
<dbReference type="GeneID" id="81354341"/>
<protein>
    <submittedName>
        <fullName evidence="1">CheY-like superfamily</fullName>
    </submittedName>
</protein>
<dbReference type="EMBL" id="JAPQKI010000003">
    <property type="protein sequence ID" value="KAJ5110223.1"/>
    <property type="molecule type" value="Genomic_DNA"/>
</dbReference>
<keyword evidence="2" id="KW-1185">Reference proteome</keyword>
<evidence type="ECO:0000313" key="2">
    <source>
        <dbReference type="Proteomes" id="UP001149074"/>
    </source>
</evidence>
<organism evidence="1 2">
    <name type="scientific">Penicillium argentinense</name>
    <dbReference type="NCBI Taxonomy" id="1131581"/>
    <lineage>
        <taxon>Eukaryota</taxon>
        <taxon>Fungi</taxon>
        <taxon>Dikarya</taxon>
        <taxon>Ascomycota</taxon>
        <taxon>Pezizomycotina</taxon>
        <taxon>Eurotiomycetes</taxon>
        <taxon>Eurotiomycetidae</taxon>
        <taxon>Eurotiales</taxon>
        <taxon>Aspergillaceae</taxon>
        <taxon>Penicillium</taxon>
    </lineage>
</organism>